<sequence>MSPSLIARNLPSPICAHIVTSCHFRYPNSNSATNPKSESPQLCLQNRANASNIALHQNLPTYEKSHRMLLLLLLLFLLLLLLLHRLVLFPSLPHILPPLLLPLHLLHFLPLPAPSPEAVVALLPSSLIFRKPPVHMNSKLEKVSDKLAKPVDPRWLRSDPWKLTFSFAAATSSVHLPTVAIFSLCSHRGGSSAFTANTTSTTTTFHRSQFTLPYIA</sequence>
<dbReference type="EMBL" id="CABIJS010000059">
    <property type="protein sequence ID" value="VUZ41480.1"/>
    <property type="molecule type" value="Genomic_DNA"/>
</dbReference>
<dbReference type="AlphaFoldDB" id="A0A564Y2M0"/>
<protein>
    <submittedName>
        <fullName evidence="2">Uncharacterized protein</fullName>
    </submittedName>
</protein>
<evidence type="ECO:0000256" key="1">
    <source>
        <dbReference type="SAM" id="Phobius"/>
    </source>
</evidence>
<keyword evidence="1" id="KW-0812">Transmembrane</keyword>
<dbReference type="Proteomes" id="UP000321570">
    <property type="component" value="Unassembled WGS sequence"/>
</dbReference>
<accession>A0A564Y2M0</accession>
<evidence type="ECO:0000313" key="3">
    <source>
        <dbReference type="Proteomes" id="UP000321570"/>
    </source>
</evidence>
<evidence type="ECO:0000313" key="2">
    <source>
        <dbReference type="EMBL" id="VUZ41480.1"/>
    </source>
</evidence>
<keyword evidence="3" id="KW-1185">Reference proteome</keyword>
<proteinExistence type="predicted"/>
<organism evidence="2 3">
    <name type="scientific">Hymenolepis diminuta</name>
    <name type="common">Rat tapeworm</name>
    <dbReference type="NCBI Taxonomy" id="6216"/>
    <lineage>
        <taxon>Eukaryota</taxon>
        <taxon>Metazoa</taxon>
        <taxon>Spiralia</taxon>
        <taxon>Lophotrochozoa</taxon>
        <taxon>Platyhelminthes</taxon>
        <taxon>Cestoda</taxon>
        <taxon>Eucestoda</taxon>
        <taxon>Cyclophyllidea</taxon>
        <taxon>Hymenolepididae</taxon>
        <taxon>Hymenolepis</taxon>
    </lineage>
</organism>
<feature type="transmembrane region" description="Helical" evidence="1">
    <location>
        <begin position="68"/>
        <end position="88"/>
    </location>
</feature>
<keyword evidence="1" id="KW-0472">Membrane</keyword>
<reference evidence="2 3" key="1">
    <citation type="submission" date="2019-07" db="EMBL/GenBank/DDBJ databases">
        <authorList>
            <person name="Jastrzebski P J."/>
            <person name="Paukszto L."/>
            <person name="Jastrzebski P J."/>
        </authorList>
    </citation>
    <scope>NUCLEOTIDE SEQUENCE [LARGE SCALE GENOMIC DNA]</scope>
    <source>
        <strain evidence="2 3">WMS-il1</strain>
    </source>
</reference>
<gene>
    <name evidence="2" type="ORF">WMSIL1_LOCUS2307</name>
</gene>
<name>A0A564Y2M0_HYMDI</name>
<keyword evidence="1" id="KW-1133">Transmembrane helix</keyword>